<dbReference type="PANTHER" id="PTHR43800">
    <property type="entry name" value="PEPTIDYL-LYSINE N-ACETYLTRANSFERASE YJAB"/>
    <property type="match status" value="1"/>
</dbReference>
<evidence type="ECO:0000313" key="4">
    <source>
        <dbReference type="EMBL" id="MFC5449330.1"/>
    </source>
</evidence>
<dbReference type="PANTHER" id="PTHR43800:SF1">
    <property type="entry name" value="PEPTIDYL-LYSINE N-ACETYLTRANSFERASE YJAB"/>
    <property type="match status" value="1"/>
</dbReference>
<evidence type="ECO:0000259" key="3">
    <source>
        <dbReference type="PROSITE" id="PS51186"/>
    </source>
</evidence>
<proteinExistence type="predicted"/>
<gene>
    <name evidence="4" type="ORF">ACFPOG_13765</name>
</gene>
<evidence type="ECO:0000256" key="1">
    <source>
        <dbReference type="ARBA" id="ARBA00022679"/>
    </source>
</evidence>
<dbReference type="GO" id="GO:0016746">
    <property type="term" value="F:acyltransferase activity"/>
    <property type="evidence" value="ECO:0007669"/>
    <property type="project" value="UniProtKB-KW"/>
</dbReference>
<dbReference type="EC" id="2.3.-.-" evidence="4"/>
<dbReference type="EMBL" id="JBHSMJ010000018">
    <property type="protein sequence ID" value="MFC5449330.1"/>
    <property type="molecule type" value="Genomic_DNA"/>
</dbReference>
<feature type="domain" description="N-acetyltransferase" evidence="3">
    <location>
        <begin position="10"/>
        <end position="166"/>
    </location>
</feature>
<evidence type="ECO:0000313" key="5">
    <source>
        <dbReference type="Proteomes" id="UP001596044"/>
    </source>
</evidence>
<dbReference type="Gene3D" id="3.40.630.30">
    <property type="match status" value="1"/>
</dbReference>
<keyword evidence="2 4" id="KW-0012">Acyltransferase</keyword>
<accession>A0ABW0K7U2</accession>
<keyword evidence="1 4" id="KW-0808">Transferase</keyword>
<keyword evidence="5" id="KW-1185">Reference proteome</keyword>
<dbReference type="RefSeq" id="WP_270879816.1">
    <property type="nucleotide sequence ID" value="NZ_JAQFVF010000026.1"/>
</dbReference>
<comment type="caution">
    <text evidence="4">The sequence shown here is derived from an EMBL/GenBank/DDBJ whole genome shotgun (WGS) entry which is preliminary data.</text>
</comment>
<dbReference type="PROSITE" id="PS51186">
    <property type="entry name" value="GNAT"/>
    <property type="match status" value="1"/>
</dbReference>
<dbReference type="SUPFAM" id="SSF55729">
    <property type="entry name" value="Acyl-CoA N-acyltransferases (Nat)"/>
    <property type="match status" value="1"/>
</dbReference>
<dbReference type="InterPro" id="IPR016181">
    <property type="entry name" value="Acyl_CoA_acyltransferase"/>
</dbReference>
<organism evidence="4 5">
    <name type="scientific">Paenibacillus aestuarii</name>
    <dbReference type="NCBI Taxonomy" id="516965"/>
    <lineage>
        <taxon>Bacteria</taxon>
        <taxon>Bacillati</taxon>
        <taxon>Bacillota</taxon>
        <taxon>Bacilli</taxon>
        <taxon>Bacillales</taxon>
        <taxon>Paenibacillaceae</taxon>
        <taxon>Paenibacillus</taxon>
    </lineage>
</organism>
<dbReference type="Proteomes" id="UP001596044">
    <property type="component" value="Unassembled WGS sequence"/>
</dbReference>
<reference evidence="5" key="1">
    <citation type="journal article" date="2019" name="Int. J. Syst. Evol. Microbiol.">
        <title>The Global Catalogue of Microorganisms (GCM) 10K type strain sequencing project: providing services to taxonomists for standard genome sequencing and annotation.</title>
        <authorList>
            <consortium name="The Broad Institute Genomics Platform"/>
            <consortium name="The Broad Institute Genome Sequencing Center for Infectious Disease"/>
            <person name="Wu L."/>
            <person name="Ma J."/>
        </authorList>
    </citation>
    <scope>NUCLEOTIDE SEQUENCE [LARGE SCALE GENOMIC DNA]</scope>
    <source>
        <strain evidence="5">KACC 11904</strain>
    </source>
</reference>
<dbReference type="InterPro" id="IPR000182">
    <property type="entry name" value="GNAT_dom"/>
</dbReference>
<evidence type="ECO:0000256" key="2">
    <source>
        <dbReference type="ARBA" id="ARBA00023315"/>
    </source>
</evidence>
<name>A0ABW0K7U2_9BACL</name>
<dbReference type="CDD" id="cd04301">
    <property type="entry name" value="NAT_SF"/>
    <property type="match status" value="1"/>
</dbReference>
<sequence length="190" mass="21375">MPSHPVSADVQYRLATPDDAERLLDVIYDAYVTIRELELKWPAAHADLEQIRDNIAKNECYVLEADGVIAATLTLSKEPLVRWDSDLPFVKWFAVHPEYQGSGIGTKLLNWVEEAIICDKLGASALTLATAEKHPWLLAMYERKGYERIRSVDHGNGDGTMHLLRKVVNPELFEADLLAKKGHVEAQQLT</sequence>
<dbReference type="Pfam" id="PF00583">
    <property type="entry name" value="Acetyltransf_1"/>
    <property type="match status" value="1"/>
</dbReference>
<protein>
    <submittedName>
        <fullName evidence="4">GNAT family N-acetyltransferase</fullName>
        <ecNumber evidence="4">2.3.-.-</ecNumber>
    </submittedName>
</protein>